<dbReference type="AlphaFoldDB" id="A0A2D2BYL2"/>
<dbReference type="EMBL" id="CP024422">
    <property type="protein sequence ID" value="ATQ55338.1"/>
    <property type="molecule type" value="Genomic_DNA"/>
</dbReference>
<dbReference type="Proteomes" id="UP000229314">
    <property type="component" value="Chromosome"/>
</dbReference>
<accession>A0A2D2BYL2</accession>
<dbReference type="RefSeq" id="WP_099648474.1">
    <property type="nucleotide sequence ID" value="NZ_CAJGAB010000008.1"/>
</dbReference>
<dbReference type="GeneID" id="78897146"/>
<reference evidence="1 2" key="1">
    <citation type="submission" date="2017-10" db="EMBL/GenBank/DDBJ databases">
        <title>Complete genome sequence of Paracoccus yeei TT13 isolated from human skin.</title>
        <authorList>
            <person name="Lee K."/>
            <person name="Lim J.Y."/>
            <person name="Hwang I."/>
        </authorList>
    </citation>
    <scope>NUCLEOTIDE SEQUENCE [LARGE SCALE GENOMIC DNA]</scope>
    <source>
        <strain evidence="1 2">TT13</strain>
    </source>
</reference>
<protein>
    <submittedName>
        <fullName evidence="1">Uncharacterized protein</fullName>
    </submittedName>
</protein>
<evidence type="ECO:0000313" key="1">
    <source>
        <dbReference type="EMBL" id="ATQ55338.1"/>
    </source>
</evidence>
<sequence length="92" mass="10551">MYIPSSNILAQRDRSLAECLRLWPTVLYRAAPGTHKQFADRIMQQAQRPDWEPGPAQLRFIRDLVAIYAPDDIALDPDLVLDMAEKTGWSRV</sequence>
<organism evidence="1 2">
    <name type="scientific">Paracoccus yeei</name>
    <dbReference type="NCBI Taxonomy" id="147645"/>
    <lineage>
        <taxon>Bacteria</taxon>
        <taxon>Pseudomonadati</taxon>
        <taxon>Pseudomonadota</taxon>
        <taxon>Alphaproteobacteria</taxon>
        <taxon>Rhodobacterales</taxon>
        <taxon>Paracoccaceae</taxon>
        <taxon>Paracoccus</taxon>
    </lineage>
</organism>
<gene>
    <name evidence="1" type="ORF">PYTT13_05605</name>
</gene>
<evidence type="ECO:0000313" key="2">
    <source>
        <dbReference type="Proteomes" id="UP000229314"/>
    </source>
</evidence>
<name>A0A2D2BYL2_9RHOB</name>
<proteinExistence type="predicted"/>